<accession>A0A538UBK0</accession>
<reference evidence="2 3" key="1">
    <citation type="journal article" date="2019" name="Nat. Microbiol.">
        <title>Mediterranean grassland soil C-N compound turnover is dependent on rainfall and depth, and is mediated by genomically divergent microorganisms.</title>
        <authorList>
            <person name="Diamond S."/>
            <person name="Andeer P.F."/>
            <person name="Li Z."/>
            <person name="Crits-Christoph A."/>
            <person name="Burstein D."/>
            <person name="Anantharaman K."/>
            <person name="Lane K.R."/>
            <person name="Thomas B.C."/>
            <person name="Pan C."/>
            <person name="Northen T.R."/>
            <person name="Banfield J.F."/>
        </authorList>
    </citation>
    <scope>NUCLEOTIDE SEQUENCE [LARGE SCALE GENOMIC DNA]</scope>
    <source>
        <strain evidence="2">WS_10</strain>
    </source>
</reference>
<keyword evidence="1" id="KW-0812">Transmembrane</keyword>
<feature type="transmembrane region" description="Helical" evidence="1">
    <location>
        <begin position="132"/>
        <end position="159"/>
    </location>
</feature>
<feature type="transmembrane region" description="Helical" evidence="1">
    <location>
        <begin position="104"/>
        <end position="126"/>
    </location>
</feature>
<evidence type="ECO:0000256" key="1">
    <source>
        <dbReference type="SAM" id="Phobius"/>
    </source>
</evidence>
<dbReference type="EMBL" id="VBPA01000016">
    <property type="protein sequence ID" value="TMQ73227.1"/>
    <property type="molecule type" value="Genomic_DNA"/>
</dbReference>
<dbReference type="Pfam" id="PF13795">
    <property type="entry name" value="HupE_UreJ_2"/>
    <property type="match status" value="1"/>
</dbReference>
<comment type="caution">
    <text evidence="2">The sequence shown here is derived from an EMBL/GenBank/DDBJ whole genome shotgun (WGS) entry which is preliminary data.</text>
</comment>
<feature type="transmembrane region" description="Helical" evidence="1">
    <location>
        <begin position="171"/>
        <end position="189"/>
    </location>
</feature>
<dbReference type="InterPro" id="IPR032809">
    <property type="entry name" value="Put_HupE_UreJ"/>
</dbReference>
<feature type="transmembrane region" description="Helical" evidence="1">
    <location>
        <begin position="30"/>
        <end position="57"/>
    </location>
</feature>
<feature type="transmembrane region" description="Helical" evidence="1">
    <location>
        <begin position="63"/>
        <end position="83"/>
    </location>
</feature>
<name>A0A538UBK0_UNCEI</name>
<sequence length="207" mass="21772">MLLGLRHATDPDHVVAVTAMTARTRRVLPATLLGTAWGLGHSLTLFLVAGAIILFKWVVPPRLGLAVEFTVALALILVGLLNFRAREHEHGTVSGGRLPAARAFGVGIVHGLAGSAAVALLVIAAVPDPGWALGYLGLFAFGTLAGMALITTGFVVPLATAARRWKDAGKWVRLSTGTLSIVSGVWLAYQIGWRGGLFLAHVSWTSR</sequence>
<organism evidence="2 3">
    <name type="scientific">Eiseniibacteriota bacterium</name>
    <dbReference type="NCBI Taxonomy" id="2212470"/>
    <lineage>
        <taxon>Bacteria</taxon>
        <taxon>Candidatus Eiseniibacteriota</taxon>
    </lineage>
</organism>
<dbReference type="PANTHER" id="PTHR33876:SF4">
    <property type="entry name" value="CHLOROPLAST PROTEIN FOR GROWTH AND FERTILITY 2"/>
    <property type="match status" value="1"/>
</dbReference>
<keyword evidence="1" id="KW-1133">Transmembrane helix</keyword>
<dbReference type="PANTHER" id="PTHR33876">
    <property type="entry name" value="UNNAMED PRODUCT"/>
    <property type="match status" value="1"/>
</dbReference>
<proteinExistence type="predicted"/>
<dbReference type="Proteomes" id="UP000319836">
    <property type="component" value="Unassembled WGS sequence"/>
</dbReference>
<dbReference type="InterPro" id="IPR052776">
    <property type="entry name" value="Chloro_ReproSupport/MetalTrans"/>
</dbReference>
<protein>
    <submittedName>
        <fullName evidence="2">HupE/UreJ family protein</fullName>
    </submittedName>
</protein>
<dbReference type="AlphaFoldDB" id="A0A538UBK0"/>
<gene>
    <name evidence="2" type="ORF">E6K80_00730</name>
</gene>
<evidence type="ECO:0000313" key="2">
    <source>
        <dbReference type="EMBL" id="TMQ73227.1"/>
    </source>
</evidence>
<keyword evidence="1" id="KW-0472">Membrane</keyword>
<evidence type="ECO:0000313" key="3">
    <source>
        <dbReference type="Proteomes" id="UP000319836"/>
    </source>
</evidence>